<feature type="domain" description="FAD/NAD(P)-binding" evidence="2">
    <location>
        <begin position="4"/>
        <end position="345"/>
    </location>
</feature>
<accession>A0ABQ4K8L3</accession>
<reference evidence="3 4" key="1">
    <citation type="submission" date="2021-03" db="EMBL/GenBank/DDBJ databases">
        <title>Antimicrobial resistance genes in bacteria isolated from Japanese honey, and their potential for conferring macrolide and lincosamide resistance in the American foulbrood pathogen Paenibacillus larvae.</title>
        <authorList>
            <person name="Okamoto M."/>
            <person name="Kumagai M."/>
            <person name="Kanamori H."/>
            <person name="Takamatsu D."/>
        </authorList>
    </citation>
    <scope>NUCLEOTIDE SEQUENCE [LARGE SCALE GENOMIC DNA]</scope>
    <source>
        <strain evidence="3 4">J1TS3</strain>
    </source>
</reference>
<dbReference type="Gene3D" id="3.50.50.60">
    <property type="entry name" value="FAD/NAD(P)-binding domain"/>
    <property type="match status" value="3"/>
</dbReference>
<evidence type="ECO:0000313" key="3">
    <source>
        <dbReference type="EMBL" id="GIN22045.1"/>
    </source>
</evidence>
<name>A0ABQ4K8L3_9BACI</name>
<gene>
    <name evidence="3" type="primary">soxA_4</name>
    <name evidence="3" type="ORF">J1TS3_31790</name>
</gene>
<organism evidence="3 4">
    <name type="scientific">Siminovitchia fordii</name>
    <dbReference type="NCBI Taxonomy" id="254759"/>
    <lineage>
        <taxon>Bacteria</taxon>
        <taxon>Bacillati</taxon>
        <taxon>Bacillota</taxon>
        <taxon>Bacilli</taxon>
        <taxon>Bacillales</taxon>
        <taxon>Bacillaceae</taxon>
        <taxon>Siminovitchia</taxon>
    </lineage>
</organism>
<dbReference type="PRINTS" id="PR00469">
    <property type="entry name" value="PNDRDTASEII"/>
</dbReference>
<dbReference type="RefSeq" id="WP_018707995.1">
    <property type="nucleotide sequence ID" value="NZ_BOQT01000012.1"/>
</dbReference>
<dbReference type="SUPFAM" id="SSF51905">
    <property type="entry name" value="FAD/NAD(P)-binding domain"/>
    <property type="match status" value="1"/>
</dbReference>
<keyword evidence="1" id="KW-0560">Oxidoreductase</keyword>
<dbReference type="PANTHER" id="PTHR42949:SF3">
    <property type="entry name" value="ANAEROBIC GLYCEROL-3-PHOSPHATE DEHYDROGENASE SUBUNIT B"/>
    <property type="match status" value="1"/>
</dbReference>
<dbReference type="PANTHER" id="PTHR42949">
    <property type="entry name" value="ANAEROBIC GLYCEROL-3-PHOSPHATE DEHYDROGENASE SUBUNIT B"/>
    <property type="match status" value="1"/>
</dbReference>
<evidence type="ECO:0000259" key="2">
    <source>
        <dbReference type="Pfam" id="PF07992"/>
    </source>
</evidence>
<sequence length="403" mass="43052">MKVDIAIIGSGPSGLTAAIELAQNGLSVAIIDEYYRPGGRLLGQHYEDPKGPPDERIWDGRKVAEQLTEKARSLGVHILIGVTAWSVRGKWQIEITGAEVSTITSKVLLMATGSIEKALPIPGWTLPGVMSIGAAQTFTNLHHVAVGKRVMIIGIDPLSLSVMMEMKNAGIDVAGMALPPLSPVTGRSHSPRQVLGRLKDVVDLAPSPFLRMAGRLALGRFPNLTAQALRFNFLKVNGVSIDLRKSVTKIEGEKQVEAVTLQSVSVDGLPIGKVEQIEVDAVCLSAGLYPMVDLVQVAGCPLIDIPELGGMVPLHGPDMSTSKEGLYVAGNITGIEGAKVAMAQGKLAAASILKVLGKNSSITVNEAMMEVKKAREMSPLRFLPKIEEGRLKMEEIWKKEGII</sequence>
<keyword evidence="4" id="KW-1185">Reference proteome</keyword>
<dbReference type="InterPro" id="IPR036188">
    <property type="entry name" value="FAD/NAD-bd_sf"/>
</dbReference>
<dbReference type="PRINTS" id="PR00368">
    <property type="entry name" value="FADPNR"/>
</dbReference>
<dbReference type="InterPro" id="IPR051691">
    <property type="entry name" value="Metab_Enz_Cyan_OpOx_G3PDH"/>
</dbReference>
<evidence type="ECO:0000313" key="4">
    <source>
        <dbReference type="Proteomes" id="UP000680279"/>
    </source>
</evidence>
<comment type="caution">
    <text evidence="3">The sequence shown here is derived from an EMBL/GenBank/DDBJ whole genome shotgun (WGS) entry which is preliminary data.</text>
</comment>
<protein>
    <submittedName>
        <fullName evidence="3">Sarcosine oxidase subunit alpha</fullName>
    </submittedName>
</protein>
<proteinExistence type="predicted"/>
<dbReference type="Proteomes" id="UP000680279">
    <property type="component" value="Unassembled WGS sequence"/>
</dbReference>
<dbReference type="InterPro" id="IPR023753">
    <property type="entry name" value="FAD/NAD-binding_dom"/>
</dbReference>
<evidence type="ECO:0000256" key="1">
    <source>
        <dbReference type="ARBA" id="ARBA00023002"/>
    </source>
</evidence>
<dbReference type="EMBL" id="BOQT01000012">
    <property type="protein sequence ID" value="GIN22045.1"/>
    <property type="molecule type" value="Genomic_DNA"/>
</dbReference>
<dbReference type="Pfam" id="PF07992">
    <property type="entry name" value="Pyr_redox_2"/>
    <property type="match status" value="1"/>
</dbReference>